<dbReference type="OrthoDB" id="156854at2157"/>
<sequence>MDQAELLETVSDRAAADADEESADDATRAVLQTLGERLSADEARDLAAQLPGDLSQHLTGGESGQRFSEEEFVSRIDRRMDTTELHGEEAATTVLGTVLEAVDESERAAVVDRFDRYGFGELLAETDADADVDERTPGEY</sequence>
<dbReference type="STRING" id="797210.Halxa_1582"/>
<evidence type="ECO:0000313" key="2">
    <source>
        <dbReference type="EMBL" id="AEH36214.1"/>
    </source>
</evidence>
<dbReference type="KEGG" id="hxa:Halxa_1582"/>
<dbReference type="InterPro" id="IPR038282">
    <property type="entry name" value="DUF2267_sf"/>
</dbReference>
<evidence type="ECO:0000256" key="1">
    <source>
        <dbReference type="SAM" id="MobiDB-lite"/>
    </source>
</evidence>
<dbReference type="Pfam" id="PF10025">
    <property type="entry name" value="DUF2267"/>
    <property type="match status" value="1"/>
</dbReference>
<accession>F8D3I5</accession>
<dbReference type="EMBL" id="CP002839">
    <property type="protein sequence ID" value="AEH36214.1"/>
    <property type="molecule type" value="Genomic_DNA"/>
</dbReference>
<gene>
    <name evidence="2" type="ordered locus">Halxa_1582</name>
</gene>
<dbReference type="Proteomes" id="UP000006794">
    <property type="component" value="Chromosome"/>
</dbReference>
<name>F8D3I5_HALXS</name>
<protein>
    <recommendedName>
        <fullName evidence="4">DUF2267 domain-containing protein</fullName>
    </recommendedName>
</protein>
<evidence type="ECO:0000313" key="3">
    <source>
        <dbReference type="Proteomes" id="UP000006794"/>
    </source>
</evidence>
<dbReference type="InterPro" id="IPR018727">
    <property type="entry name" value="DUF2267"/>
</dbReference>
<organism evidence="2 3">
    <name type="scientific">Halopiger xanaduensis (strain DSM 18323 / JCM 14033 / SH-6)</name>
    <dbReference type="NCBI Taxonomy" id="797210"/>
    <lineage>
        <taxon>Archaea</taxon>
        <taxon>Methanobacteriati</taxon>
        <taxon>Methanobacteriota</taxon>
        <taxon>Stenosarchaea group</taxon>
        <taxon>Halobacteria</taxon>
        <taxon>Halobacteriales</taxon>
        <taxon>Natrialbaceae</taxon>
        <taxon>Halopiger</taxon>
    </lineage>
</organism>
<proteinExistence type="predicted"/>
<feature type="region of interest" description="Disordered" evidence="1">
    <location>
        <begin position="1"/>
        <end position="25"/>
    </location>
</feature>
<evidence type="ECO:0008006" key="4">
    <source>
        <dbReference type="Google" id="ProtNLM"/>
    </source>
</evidence>
<keyword evidence="3" id="KW-1185">Reference proteome</keyword>
<dbReference type="GeneID" id="10796551"/>
<dbReference type="AlphaFoldDB" id="F8D3I5"/>
<dbReference type="eggNOG" id="arCOG06189">
    <property type="taxonomic scope" value="Archaea"/>
</dbReference>
<dbReference type="HOGENOM" id="CLU_121888_3_2_2"/>
<dbReference type="Gene3D" id="1.10.490.110">
    <property type="entry name" value="Uncharacterized conserved protein DUF2267"/>
    <property type="match status" value="1"/>
</dbReference>
<reference evidence="2 3" key="1">
    <citation type="journal article" date="2012" name="Stand. Genomic Sci.">
        <title>Complete genome sequence of Halopiger xanaduensis type strain (SH-6(T)).</title>
        <authorList>
            <person name="Anderson I."/>
            <person name="Tindall B.J."/>
            <person name="Rohde M."/>
            <person name="Lucas S."/>
            <person name="Han J."/>
            <person name="Lapidus A."/>
            <person name="Cheng J.F."/>
            <person name="Goodwin L."/>
            <person name="Pitluck S."/>
            <person name="Peters L."/>
            <person name="Pati A."/>
            <person name="Mikhailova N."/>
            <person name="Pagani I."/>
            <person name="Teshima H."/>
            <person name="Han C."/>
            <person name="Tapia R."/>
            <person name="Land M."/>
            <person name="Woyke T."/>
            <person name="Klenk H.P."/>
            <person name="Kyrpides N."/>
            <person name="Ivanova N."/>
        </authorList>
    </citation>
    <scope>NUCLEOTIDE SEQUENCE [LARGE SCALE GENOMIC DNA]</scope>
    <source>
        <strain evidence="3">DSM 18323 / JCM 14033 / SH-6</strain>
    </source>
</reference>
<dbReference type="RefSeq" id="WP_013879109.1">
    <property type="nucleotide sequence ID" value="NC_015666.1"/>
</dbReference>